<keyword evidence="1 4" id="KW-0560">Oxidoreductase</keyword>
<organism evidence="3 6">
    <name type="scientific">Bradyrhizobium guangdongense</name>
    <dbReference type="NCBI Taxonomy" id="1325090"/>
    <lineage>
        <taxon>Bacteria</taxon>
        <taxon>Pseudomonadati</taxon>
        <taxon>Pseudomonadota</taxon>
        <taxon>Alphaproteobacteria</taxon>
        <taxon>Hyphomicrobiales</taxon>
        <taxon>Nitrobacteraceae</taxon>
        <taxon>Bradyrhizobium</taxon>
    </lineage>
</organism>
<dbReference type="AlphaFoldDB" id="A0A410VBX5"/>
<reference evidence="3" key="3">
    <citation type="submission" date="2022-12" db="EMBL/GenBank/DDBJ databases">
        <authorList>
            <person name="Sun Q."/>
            <person name="Zhou Y."/>
        </authorList>
    </citation>
    <scope>NUCLEOTIDE SEQUENCE</scope>
    <source>
        <strain evidence="3">CGMCC 1.15034</strain>
    </source>
</reference>
<evidence type="ECO:0000259" key="2">
    <source>
        <dbReference type="Pfam" id="PF02900"/>
    </source>
</evidence>
<evidence type="ECO:0000313" key="6">
    <source>
        <dbReference type="Proteomes" id="UP000625079"/>
    </source>
</evidence>
<dbReference type="PANTHER" id="PTHR30096">
    <property type="entry name" value="4,5-DOPA DIOXYGENASE EXTRADIOL-LIKE PROTEIN"/>
    <property type="match status" value="1"/>
</dbReference>
<accession>A0A410VBX5</accession>
<feature type="domain" description="Extradiol ring-cleavage dioxygenase class III enzyme subunit B" evidence="2">
    <location>
        <begin position="7"/>
        <end position="276"/>
    </location>
</feature>
<dbReference type="EMBL" id="BMHC01000008">
    <property type="protein sequence ID" value="GGI26401.1"/>
    <property type="molecule type" value="Genomic_DNA"/>
</dbReference>
<reference evidence="4 5" key="2">
    <citation type="submission" date="2018-06" db="EMBL/GenBank/DDBJ databases">
        <title>Comparative genomics of rhizobia nodulating Arachis hypogaea in China.</title>
        <authorList>
            <person name="Li Y."/>
        </authorList>
    </citation>
    <scope>NUCLEOTIDE SEQUENCE [LARGE SCALE GENOMIC DNA]</scope>
    <source>
        <strain evidence="4 5">CCBAU 51658</strain>
    </source>
</reference>
<gene>
    <name evidence="3" type="primary">hpcB</name>
    <name evidence="4" type="synonym">hpaD</name>
    <name evidence="3" type="ORF">GCM10010987_39200</name>
    <name evidence="4" type="ORF">XH86_28740</name>
</gene>
<dbReference type="Pfam" id="PF02900">
    <property type="entry name" value="LigB"/>
    <property type="match status" value="1"/>
</dbReference>
<dbReference type="Proteomes" id="UP000625079">
    <property type="component" value="Unassembled WGS sequence"/>
</dbReference>
<dbReference type="GO" id="GO:0008198">
    <property type="term" value="F:ferrous iron binding"/>
    <property type="evidence" value="ECO:0007669"/>
    <property type="project" value="InterPro"/>
</dbReference>
<dbReference type="InterPro" id="IPR011984">
    <property type="entry name" value="HPCD"/>
</dbReference>
<dbReference type="RefSeq" id="WP_128967865.1">
    <property type="nucleotide sequence ID" value="NZ_BMHC01000008.1"/>
</dbReference>
<evidence type="ECO:0000313" key="5">
    <source>
        <dbReference type="Proteomes" id="UP000593880"/>
    </source>
</evidence>
<dbReference type="OrthoDB" id="1676816at2"/>
<dbReference type="EC" id="1.13.11.15" evidence="4"/>
<keyword evidence="5" id="KW-1185">Reference proteome</keyword>
<evidence type="ECO:0000313" key="3">
    <source>
        <dbReference type="EMBL" id="GGI26401.1"/>
    </source>
</evidence>
<dbReference type="PANTHER" id="PTHR30096:SF9">
    <property type="entry name" value="4-HYDROXYPHENYLACETATE CATABOLISM PROTEIN"/>
    <property type="match status" value="1"/>
</dbReference>
<dbReference type="GO" id="GO:0008687">
    <property type="term" value="F:3,4-dihydroxyphenylacetate 2,3-dioxygenase activity"/>
    <property type="evidence" value="ECO:0007669"/>
    <property type="project" value="UniProtKB-EC"/>
</dbReference>
<evidence type="ECO:0000313" key="4">
    <source>
        <dbReference type="EMBL" id="QOZ62283.1"/>
    </source>
</evidence>
<dbReference type="Gene3D" id="3.40.830.10">
    <property type="entry name" value="LigB-like"/>
    <property type="match status" value="1"/>
</dbReference>
<sequence length="281" mass="31071">MGEIVLAAKIAHVPSIMISEREGPLKGKRAAAIAALRELGRRARERGADTFLVFDTHWISNFGCHMNANARHRGVYTSHEAPHMIQNMGYDYPGDPELGDAIAAEAARDGLQVLAHKVETLPLEYGTIVPMHYMNERGWARVLSVAAPIFASVEENRKFGAACARAIAASGRKVAVLASGSMSHKLVSNEQVGDGQWEQVGSEFNRQMDLRVLDLWKERRYAEFVRMLPEYSTKCNGEALMADTHMMFGLLGWDGYKGETELLCPYFPSSGSGQIIAEHHL</sequence>
<evidence type="ECO:0000256" key="1">
    <source>
        <dbReference type="ARBA" id="ARBA00023002"/>
    </source>
</evidence>
<dbReference type="CDD" id="cd07370">
    <property type="entry name" value="HPCD"/>
    <property type="match status" value="1"/>
</dbReference>
<dbReference type="Proteomes" id="UP000593880">
    <property type="component" value="Chromosome"/>
</dbReference>
<dbReference type="NCBIfam" id="TIGR02298">
    <property type="entry name" value="HpaD_Fe"/>
    <property type="match status" value="1"/>
</dbReference>
<protein>
    <submittedName>
        <fullName evidence="3">3,4-dihydroxyphenylacetate 2,3-dioxygenase</fullName>
        <ecNumber evidence="4">1.13.11.15</ecNumber>
    </submittedName>
</protein>
<reference evidence="3" key="1">
    <citation type="journal article" date="2014" name="Int. J. Syst. Evol. Microbiol.">
        <title>Complete genome sequence of Corynebacterium casei LMG S-19264T (=DSM 44701T), isolated from a smear-ripened cheese.</title>
        <authorList>
            <consortium name="US DOE Joint Genome Institute (JGI-PGF)"/>
            <person name="Walter F."/>
            <person name="Albersmeier A."/>
            <person name="Kalinowski J."/>
            <person name="Ruckert C."/>
        </authorList>
    </citation>
    <scope>NUCLEOTIDE SEQUENCE</scope>
    <source>
        <strain evidence="3">CGMCC 1.15034</strain>
    </source>
</reference>
<dbReference type="InterPro" id="IPR004183">
    <property type="entry name" value="Xdiol_dOase_suB"/>
</dbReference>
<dbReference type="EMBL" id="CP030057">
    <property type="protein sequence ID" value="QOZ62283.1"/>
    <property type="molecule type" value="Genomic_DNA"/>
</dbReference>
<name>A0A410VBX5_9BRAD</name>
<proteinExistence type="predicted"/>
<dbReference type="SUPFAM" id="SSF53213">
    <property type="entry name" value="LigB-like"/>
    <property type="match status" value="1"/>
</dbReference>